<dbReference type="Proteomes" id="UP000077363">
    <property type="component" value="Chromosome"/>
</dbReference>
<dbReference type="PATRIC" id="fig|1182568.3.peg.2426"/>
<keyword evidence="3" id="KW-1185">Reference proteome</keyword>
<accession>A0A172TBG4</accession>
<reference evidence="2 3" key="1">
    <citation type="submission" date="2015-01" db="EMBL/GenBank/DDBJ databases">
        <title>Deinococcus puniceus/DY1/ whole genome sequencing.</title>
        <authorList>
            <person name="Kim M.K."/>
            <person name="Srinivasan S."/>
            <person name="Lee J.-J."/>
        </authorList>
    </citation>
    <scope>NUCLEOTIDE SEQUENCE [LARGE SCALE GENOMIC DNA]</scope>
    <source>
        <strain evidence="2 3">DY1</strain>
    </source>
</reference>
<gene>
    <name evidence="2" type="ORF">SU48_11720</name>
</gene>
<evidence type="ECO:0000256" key="1">
    <source>
        <dbReference type="SAM" id="MobiDB-lite"/>
    </source>
</evidence>
<feature type="compositionally biased region" description="Basic and acidic residues" evidence="1">
    <location>
        <begin position="9"/>
        <end position="21"/>
    </location>
</feature>
<name>A0A172TBG4_9DEIO</name>
<dbReference type="RefSeq" id="WP_064015398.1">
    <property type="nucleotide sequence ID" value="NZ_CP011387.1"/>
</dbReference>
<dbReference type="AlphaFoldDB" id="A0A172TBG4"/>
<dbReference type="EMBL" id="CP011387">
    <property type="protein sequence ID" value="ANE44321.1"/>
    <property type="molecule type" value="Genomic_DNA"/>
</dbReference>
<evidence type="ECO:0000313" key="2">
    <source>
        <dbReference type="EMBL" id="ANE44321.1"/>
    </source>
</evidence>
<evidence type="ECO:0000313" key="3">
    <source>
        <dbReference type="Proteomes" id="UP000077363"/>
    </source>
</evidence>
<sequence>MLTFSEAARQPESRVGAESHRLAARAPDLPGGMVVPAGFEEGFYRGANLPEQIRRLFSVINPARIDEDHLEALCVRAQEVVRTSYLLDDAVQVFYRALANAGLAGSGPAGVAIRDVHLRRPGELHTESAHVTPPGTAALHALKRLWTTDWTFAAVLTRLDDTGGVGLDARPTLILPGLPGVPDSAKAEALGVPVALVNGFGLVGLP</sequence>
<dbReference type="KEGG" id="dpu:SU48_11720"/>
<protein>
    <submittedName>
        <fullName evidence="2">Uncharacterized protein</fullName>
    </submittedName>
</protein>
<feature type="region of interest" description="Disordered" evidence="1">
    <location>
        <begin position="1"/>
        <end position="21"/>
    </location>
</feature>
<proteinExistence type="predicted"/>
<dbReference type="OrthoDB" id="70846at2"/>
<organism evidence="2 3">
    <name type="scientific">Deinococcus puniceus</name>
    <dbReference type="NCBI Taxonomy" id="1182568"/>
    <lineage>
        <taxon>Bacteria</taxon>
        <taxon>Thermotogati</taxon>
        <taxon>Deinococcota</taxon>
        <taxon>Deinococci</taxon>
        <taxon>Deinococcales</taxon>
        <taxon>Deinococcaceae</taxon>
        <taxon>Deinococcus</taxon>
    </lineage>
</organism>